<name>A0ABS5L0Q3_9ACTN</name>
<dbReference type="InterPro" id="IPR011009">
    <property type="entry name" value="Kinase-like_dom_sf"/>
</dbReference>
<evidence type="ECO:0000259" key="1">
    <source>
        <dbReference type="Pfam" id="PF01636"/>
    </source>
</evidence>
<organism evidence="2 3">
    <name type="scientific">Catenulispora pinistramenti</name>
    <dbReference type="NCBI Taxonomy" id="2705254"/>
    <lineage>
        <taxon>Bacteria</taxon>
        <taxon>Bacillati</taxon>
        <taxon>Actinomycetota</taxon>
        <taxon>Actinomycetes</taxon>
        <taxon>Catenulisporales</taxon>
        <taxon>Catenulisporaceae</taxon>
        <taxon>Catenulispora</taxon>
    </lineage>
</organism>
<dbReference type="SUPFAM" id="SSF56112">
    <property type="entry name" value="Protein kinase-like (PK-like)"/>
    <property type="match status" value="1"/>
</dbReference>
<dbReference type="EMBL" id="JAAFYZ010000162">
    <property type="protein sequence ID" value="MBS2551915.1"/>
    <property type="molecule type" value="Genomic_DNA"/>
</dbReference>
<accession>A0ABS5L0Q3</accession>
<feature type="domain" description="Aminoglycoside phosphotransferase" evidence="1">
    <location>
        <begin position="12"/>
        <end position="194"/>
    </location>
</feature>
<dbReference type="Pfam" id="PF01636">
    <property type="entry name" value="APH"/>
    <property type="match status" value="1"/>
</dbReference>
<proteinExistence type="predicted"/>
<dbReference type="InterPro" id="IPR002575">
    <property type="entry name" value="Aminoglycoside_PTrfase"/>
</dbReference>
<dbReference type="Gene3D" id="3.90.1200.10">
    <property type="match status" value="1"/>
</dbReference>
<evidence type="ECO:0000313" key="3">
    <source>
        <dbReference type="Proteomes" id="UP000730482"/>
    </source>
</evidence>
<comment type="caution">
    <text evidence="2">The sequence shown here is derived from an EMBL/GenBank/DDBJ whole genome shotgun (WGS) entry which is preliminary data.</text>
</comment>
<reference evidence="2 3" key="1">
    <citation type="submission" date="2020-02" db="EMBL/GenBank/DDBJ databases">
        <title>Acidophilic actinobacteria isolated from forest soil.</title>
        <authorList>
            <person name="Golinska P."/>
        </authorList>
    </citation>
    <scope>NUCLEOTIDE SEQUENCE [LARGE SCALE GENOMIC DNA]</scope>
    <source>
        <strain evidence="2 3">NL8</strain>
    </source>
</reference>
<gene>
    <name evidence="2" type="ORF">KGQ19_34130</name>
</gene>
<evidence type="ECO:0000313" key="2">
    <source>
        <dbReference type="EMBL" id="MBS2551915.1"/>
    </source>
</evidence>
<sequence>MAKLTFDGPEHVEPGLRIAGFLDAAGIPSGAPLLTNDRRWCLPVDGDWTLAVLHYVTGEPLDLRAADAPVIAGDLLGRVHRTLASPHAPKPAGSLLEYYASEAERLPGSPLGAALSVLFAAGPLREGTLYGDPAPEILIAPAADTAALIDWGTPSRGPLLFDVVTWHLFVTAGCAPETRDATDAAGDRFLAAYQRHIPLADTELAQWTPVSDLYAAIQATWRPTPPM</sequence>
<keyword evidence="3" id="KW-1185">Reference proteome</keyword>
<protein>
    <submittedName>
        <fullName evidence="2">Phosphotransferase</fullName>
    </submittedName>
</protein>
<dbReference type="Proteomes" id="UP000730482">
    <property type="component" value="Unassembled WGS sequence"/>
</dbReference>